<evidence type="ECO:0000256" key="1">
    <source>
        <dbReference type="SAM" id="SignalP"/>
    </source>
</evidence>
<keyword evidence="3" id="KW-1185">Reference proteome</keyword>
<dbReference type="EMBL" id="CAJJDN010000165">
    <property type="protein sequence ID" value="CAD8126200.1"/>
    <property type="molecule type" value="Genomic_DNA"/>
</dbReference>
<sequence length="95" mass="10548">MKTIAVITILVVFGLCQTVRLDFNSEDCNKYLEKFGTVNNPSGQGFSKIEFTGDAAFVQGTTNVQVNLQYSDVDLFNDSKFFGLVKEDGKSRHLS</sequence>
<reference evidence="2" key="1">
    <citation type="submission" date="2021-01" db="EMBL/GenBank/DDBJ databases">
        <authorList>
            <consortium name="Genoscope - CEA"/>
            <person name="William W."/>
        </authorList>
    </citation>
    <scope>NUCLEOTIDE SEQUENCE</scope>
</reference>
<organism evidence="2 3">
    <name type="scientific">Paramecium sonneborni</name>
    <dbReference type="NCBI Taxonomy" id="65129"/>
    <lineage>
        <taxon>Eukaryota</taxon>
        <taxon>Sar</taxon>
        <taxon>Alveolata</taxon>
        <taxon>Ciliophora</taxon>
        <taxon>Intramacronucleata</taxon>
        <taxon>Oligohymenophorea</taxon>
        <taxon>Peniculida</taxon>
        <taxon>Parameciidae</taxon>
        <taxon>Paramecium</taxon>
    </lineage>
</organism>
<feature type="signal peptide" evidence="1">
    <location>
        <begin position="1"/>
        <end position="18"/>
    </location>
</feature>
<gene>
    <name evidence="2" type="ORF">PSON_ATCC_30995.1.T1650093</name>
</gene>
<keyword evidence="1" id="KW-0732">Signal</keyword>
<accession>A0A8S1RGW4</accession>
<dbReference type="AlphaFoldDB" id="A0A8S1RGW4"/>
<evidence type="ECO:0000313" key="3">
    <source>
        <dbReference type="Proteomes" id="UP000692954"/>
    </source>
</evidence>
<protein>
    <submittedName>
        <fullName evidence="2">Uncharacterized protein</fullName>
    </submittedName>
</protein>
<feature type="chain" id="PRO_5035810351" evidence="1">
    <location>
        <begin position="19"/>
        <end position="95"/>
    </location>
</feature>
<proteinExistence type="predicted"/>
<name>A0A8S1RGW4_9CILI</name>
<dbReference type="OrthoDB" id="10449270at2759"/>
<evidence type="ECO:0000313" key="2">
    <source>
        <dbReference type="EMBL" id="CAD8126200.1"/>
    </source>
</evidence>
<dbReference type="Proteomes" id="UP000692954">
    <property type="component" value="Unassembled WGS sequence"/>
</dbReference>
<comment type="caution">
    <text evidence="2">The sequence shown here is derived from an EMBL/GenBank/DDBJ whole genome shotgun (WGS) entry which is preliminary data.</text>
</comment>